<keyword evidence="9" id="KW-0968">Cytoplasmic vesicle</keyword>
<dbReference type="InParanoid" id="A0A7N2R9T1"/>
<evidence type="ECO:0000256" key="7">
    <source>
        <dbReference type="ARBA" id="ARBA00023034"/>
    </source>
</evidence>
<evidence type="ECO:0000313" key="14">
    <source>
        <dbReference type="EnsemblPlants" id="QL08p059630:mrna"/>
    </source>
</evidence>
<evidence type="ECO:0000256" key="12">
    <source>
        <dbReference type="SAM" id="MobiDB-lite"/>
    </source>
</evidence>
<dbReference type="FunCoup" id="A0A7N2R9T1">
    <property type="interactions" value="2025"/>
</dbReference>
<dbReference type="OMA" id="ARAIIVW"/>
<organism evidence="14 15">
    <name type="scientific">Quercus lobata</name>
    <name type="common">Valley oak</name>
    <dbReference type="NCBI Taxonomy" id="97700"/>
    <lineage>
        <taxon>Eukaryota</taxon>
        <taxon>Viridiplantae</taxon>
        <taxon>Streptophyta</taxon>
        <taxon>Embryophyta</taxon>
        <taxon>Tracheophyta</taxon>
        <taxon>Spermatophyta</taxon>
        <taxon>Magnoliopsida</taxon>
        <taxon>eudicotyledons</taxon>
        <taxon>Gunneridae</taxon>
        <taxon>Pentapetalae</taxon>
        <taxon>rosids</taxon>
        <taxon>fabids</taxon>
        <taxon>Fagales</taxon>
        <taxon>Fagaceae</taxon>
        <taxon>Quercus</taxon>
    </lineage>
</organism>
<evidence type="ECO:0000256" key="11">
    <source>
        <dbReference type="PIRNR" id="PIRNR037096"/>
    </source>
</evidence>
<sequence>MFPQFGATAETLSKASSMVFRIGTDAHLYDDPEDVNIAPLLDSKFDSEKCEALKRLLALIAQGFDVSNFFPQVVKNVATQSLEVKKLVYLYLLHYAEKRPNEALLSINCFQKDLGDPNALVRAWALRAMAGIRLHVISSLVLVAVGKCARDPSVYVRKSAANALPKLYDLRLEEHTSAIEEIVGILLNDQSPGVVGAAAAAFASICPSNFSLIERNYRRLCEILPDVEEWGQIILIGILLRFVIARHGLVEESIMFSLHSTKSGESKKNGEATKISNKEDTGYASGNDDFGLGADVSGNIDLELAKMVSRCYIEGPDEYLSQLSYANTGPSELNVAQFTSGKRNDDVKILLQCTSPLLWSHNSAVVLAAAGVHWIMAPRENIKKIVKPLLFLLRSSNASKYVVLCNIQVFAKAMPSLFAPHFEDFFICSSDSYQIKTLKLEILSSIVTESTISFVFKEFQDYIRDPDRRFAADTVAAIGLCSQRLPDMATTCLEGLLALTRQEFLSSDFGSLDGEADVLIQAIMSIQSIIKQDPPSHEKVIIQLIRSLDSVKVPAARAIIIWMVGEYSSLGETIPRTLSTVLKYLAWHFTSEALETKLQILNSIVKVLLCAEGQDIQSFKRVLNYVLELAECDLNYDVRDRARFLRKILSSNLDSQGLEEETNILSPNKDLAYVLSGHIFGGQTKSSSPEPINYRFYLPGSLSQIVLHAAPGYEPLPKPCSLLQVDNVDQGTNGLERARNSDSFNTDETDSLSGSLDEEGASDYGSEHSISGSNVSGGSNETGSASEGDDNTDPLIQISDVGNAFENQHGVSHSGSADLGELISKRALESWLDDQPNSSNTSTSEQSQVRVSTARIFIGDIRHRVKTKSYTLLDPANGNGLKVDYSFSAEVSTISPHLVSVEVFFKNCSSEPMSDILLEDEESNKDSNSADQTLVATDSSLTSHNNVPILVPMEEITYLEPGQTAKRIIQVRFHHHLLPLKLALFYNGNNLPVKLRPDIGYFVKPLPMNIEAFTDKESRLPGMFEYVRSCTFTDHTGELNKDKGDNVVVKDNFLVICQCLALKMLGNANLFLVSVDMPVSTNLDDASGLRLRFSSEILSNSIPCLITITVEGKCNDPLQVSVKVNCEETVFGLNLLNRVVNFLAESSLVPL</sequence>
<gene>
    <name evidence="14" type="primary">LOC115955337</name>
</gene>
<keyword evidence="4 11" id="KW-0813">Transport</keyword>
<dbReference type="AlphaFoldDB" id="A0A7N2R9T1"/>
<dbReference type="Pfam" id="PF14796">
    <property type="entry name" value="AP3B1_C"/>
    <property type="match status" value="1"/>
</dbReference>
<evidence type="ECO:0000256" key="10">
    <source>
        <dbReference type="ARBA" id="ARBA00023570"/>
    </source>
</evidence>
<evidence type="ECO:0000256" key="5">
    <source>
        <dbReference type="ARBA" id="ARBA00022553"/>
    </source>
</evidence>
<name>A0A7N2R9T1_QUELO</name>
<keyword evidence="15" id="KW-1185">Reference proteome</keyword>
<evidence type="ECO:0000256" key="2">
    <source>
        <dbReference type="ARBA" id="ARBA00004555"/>
    </source>
</evidence>
<dbReference type="InterPro" id="IPR026739">
    <property type="entry name" value="AP_beta"/>
</dbReference>
<dbReference type="EnsemblPlants" id="QL08p059630:mrna">
    <property type="protein sequence ID" value="QL08p059630:mrna"/>
    <property type="gene ID" value="QL08p059630"/>
</dbReference>
<dbReference type="GeneID" id="115955337"/>
<evidence type="ECO:0000256" key="9">
    <source>
        <dbReference type="ARBA" id="ARBA00023329"/>
    </source>
</evidence>
<dbReference type="Pfam" id="PF24080">
    <property type="entry name" value="AP3B1_C_2"/>
    <property type="match status" value="1"/>
</dbReference>
<dbReference type="GO" id="GO:0006886">
    <property type="term" value="P:intracellular protein transport"/>
    <property type="evidence" value="ECO:0007669"/>
    <property type="project" value="InterPro"/>
</dbReference>
<dbReference type="SUPFAM" id="SSF48371">
    <property type="entry name" value="ARM repeat"/>
    <property type="match status" value="1"/>
</dbReference>
<reference evidence="14" key="2">
    <citation type="submission" date="2021-01" db="UniProtKB">
        <authorList>
            <consortium name="EnsemblPlants"/>
        </authorList>
    </citation>
    <scope>IDENTIFICATION</scope>
</reference>
<comment type="function">
    <text evidence="10">Subunit of non-clathrin- and clathrin-associated adaptor protein complex 3 (AP-3) that plays a role in protein sorting in the late-Golgi/trans-Golgi network (TGN) and/or endosomes. The AP complexes mediate both the recruitment of clathrin to membranes and the recognition of sorting signals within the cytosolic tails of transmembrane cargo molecules. AP-3 appears to be involved in the sorting of a subset of transmembrane proteins targeted to lysosomes and lysosome-related organelles. In concert with the BLOC-1 complex, AP-3 is required to target cargos into vesicles assembled at cell bodies for delivery into neurites and nerve terminals.</text>
</comment>
<dbReference type="OrthoDB" id="10254310at2759"/>
<dbReference type="GO" id="GO:0030665">
    <property type="term" value="C:clathrin-coated vesicle membrane"/>
    <property type="evidence" value="ECO:0007669"/>
    <property type="project" value="UniProtKB-SubCell"/>
</dbReference>
<dbReference type="PIRSF" id="PIRSF037096">
    <property type="entry name" value="AP3_complex_beta"/>
    <property type="match status" value="1"/>
</dbReference>
<reference evidence="14 15" key="1">
    <citation type="journal article" date="2016" name="G3 (Bethesda)">
        <title>First Draft Assembly and Annotation of the Genome of a California Endemic Oak Quercus lobata Nee (Fagaceae).</title>
        <authorList>
            <person name="Sork V.L."/>
            <person name="Fitz-Gibbon S.T."/>
            <person name="Puiu D."/>
            <person name="Crepeau M."/>
            <person name="Gugger P.F."/>
            <person name="Sherman R."/>
            <person name="Stevens K."/>
            <person name="Langley C.H."/>
            <person name="Pellegrini M."/>
            <person name="Salzberg S.L."/>
        </authorList>
    </citation>
    <scope>NUCLEOTIDE SEQUENCE [LARGE SCALE GENOMIC DNA]</scope>
    <source>
        <strain evidence="14 15">cv. SW786</strain>
    </source>
</reference>
<keyword evidence="5" id="KW-0597">Phosphoprotein</keyword>
<dbReference type="Gramene" id="QL08p059630:mrna">
    <property type="protein sequence ID" value="QL08p059630:mrna"/>
    <property type="gene ID" value="QL08p059630"/>
</dbReference>
<dbReference type="KEGG" id="qlo:115955337"/>
<dbReference type="InterPro" id="IPR002553">
    <property type="entry name" value="Clathrin/coatomer_adapt-like_N"/>
</dbReference>
<feature type="compositionally biased region" description="Acidic residues" evidence="12">
    <location>
        <begin position="745"/>
        <end position="761"/>
    </location>
</feature>
<keyword evidence="6 11" id="KW-0653">Protein transport</keyword>
<evidence type="ECO:0000256" key="1">
    <source>
        <dbReference type="ARBA" id="ARBA00004145"/>
    </source>
</evidence>
<dbReference type="SMART" id="SM01355">
    <property type="entry name" value="AP3B1_C"/>
    <property type="match status" value="1"/>
</dbReference>
<dbReference type="RefSeq" id="XP_030929294.1">
    <property type="nucleotide sequence ID" value="XM_031073434.1"/>
</dbReference>
<dbReference type="Gene3D" id="1.25.10.10">
    <property type="entry name" value="Leucine-rich Repeat Variant"/>
    <property type="match status" value="1"/>
</dbReference>
<dbReference type="PANTHER" id="PTHR11134">
    <property type="entry name" value="ADAPTOR COMPLEX SUBUNIT BETA FAMILY MEMBER"/>
    <property type="match status" value="1"/>
</dbReference>
<accession>A0A7N2R9T1</accession>
<dbReference type="GO" id="GO:0016192">
    <property type="term" value="P:vesicle-mediated transport"/>
    <property type="evidence" value="ECO:0007669"/>
    <property type="project" value="InterPro"/>
</dbReference>
<dbReference type="EMBL" id="LRBV02000008">
    <property type="status" value="NOT_ANNOTATED_CDS"/>
    <property type="molecule type" value="Genomic_DNA"/>
</dbReference>
<keyword evidence="8 11" id="KW-0472">Membrane</keyword>
<dbReference type="Pfam" id="PF01602">
    <property type="entry name" value="Adaptin_N"/>
    <property type="match status" value="1"/>
</dbReference>
<evidence type="ECO:0000313" key="15">
    <source>
        <dbReference type="Proteomes" id="UP000594261"/>
    </source>
</evidence>
<dbReference type="InterPro" id="IPR016024">
    <property type="entry name" value="ARM-type_fold"/>
</dbReference>
<evidence type="ECO:0000256" key="6">
    <source>
        <dbReference type="ARBA" id="ARBA00022927"/>
    </source>
</evidence>
<feature type="compositionally biased region" description="Low complexity" evidence="12">
    <location>
        <begin position="769"/>
        <end position="784"/>
    </location>
</feature>
<dbReference type="InterPro" id="IPR029390">
    <property type="entry name" value="AP3B_C"/>
</dbReference>
<dbReference type="GO" id="GO:0005794">
    <property type="term" value="C:Golgi apparatus"/>
    <property type="evidence" value="ECO:0007669"/>
    <property type="project" value="UniProtKB-SubCell"/>
</dbReference>
<evidence type="ECO:0000256" key="3">
    <source>
        <dbReference type="ARBA" id="ARBA00006613"/>
    </source>
</evidence>
<feature type="region of interest" description="Disordered" evidence="12">
    <location>
        <begin position="732"/>
        <end position="796"/>
    </location>
</feature>
<proteinExistence type="inferred from homology"/>
<dbReference type="InterPro" id="IPR026740">
    <property type="entry name" value="AP3_beta"/>
</dbReference>
<protein>
    <recommendedName>
        <fullName evidence="11">AP-3 complex subunit beta</fullName>
    </recommendedName>
</protein>
<dbReference type="InterPro" id="IPR011989">
    <property type="entry name" value="ARM-like"/>
</dbReference>
<dbReference type="Proteomes" id="UP000594261">
    <property type="component" value="Chromosome 8"/>
</dbReference>
<keyword evidence="7" id="KW-0333">Golgi apparatus</keyword>
<dbReference type="InterPro" id="IPR056314">
    <property type="entry name" value="AP3B1/2_C"/>
</dbReference>
<comment type="subcellular location">
    <subcellularLocation>
        <location evidence="1">Cytoplasmic vesicle</location>
        <location evidence="1">Clathrin-coated vesicle membrane</location>
        <topology evidence="1">Peripheral membrane protein</topology>
        <orientation evidence="1">Cytoplasmic side</orientation>
    </subcellularLocation>
    <subcellularLocation>
        <location evidence="2">Golgi apparatus</location>
    </subcellularLocation>
</comment>
<feature type="domain" description="AP-3 complex subunit beta C-terminal" evidence="13">
    <location>
        <begin position="824"/>
        <end position="978"/>
    </location>
</feature>
<evidence type="ECO:0000259" key="13">
    <source>
        <dbReference type="SMART" id="SM01355"/>
    </source>
</evidence>
<evidence type="ECO:0000256" key="4">
    <source>
        <dbReference type="ARBA" id="ARBA00022448"/>
    </source>
</evidence>
<comment type="similarity">
    <text evidence="3 11">Belongs to the adaptor complexes large subunit family.</text>
</comment>
<dbReference type="GO" id="GO:0030123">
    <property type="term" value="C:AP-3 adaptor complex"/>
    <property type="evidence" value="ECO:0007669"/>
    <property type="project" value="UniProtKB-UniRule"/>
</dbReference>
<evidence type="ECO:0000256" key="8">
    <source>
        <dbReference type="ARBA" id="ARBA00023136"/>
    </source>
</evidence>